<dbReference type="GO" id="GO:0016020">
    <property type="term" value="C:membrane"/>
    <property type="evidence" value="ECO:0007669"/>
    <property type="project" value="InterPro"/>
</dbReference>
<evidence type="ECO:0000256" key="1">
    <source>
        <dbReference type="ARBA" id="ARBA00022475"/>
    </source>
</evidence>
<keyword evidence="1" id="KW-1003">Cell membrane</keyword>
<evidence type="ECO:0000256" key="3">
    <source>
        <dbReference type="ARBA" id="ARBA00022989"/>
    </source>
</evidence>
<dbReference type="EMBL" id="QMIF01000325">
    <property type="protein sequence ID" value="TVM24472.1"/>
    <property type="molecule type" value="Genomic_DNA"/>
</dbReference>
<keyword evidence="2" id="KW-0812">Transmembrane</keyword>
<proteinExistence type="predicted"/>
<dbReference type="AlphaFoldDB" id="A0A6P1ZDC6"/>
<dbReference type="GO" id="GO:0005576">
    <property type="term" value="C:extracellular region"/>
    <property type="evidence" value="ECO:0007669"/>
    <property type="project" value="TreeGrafter"/>
</dbReference>
<dbReference type="Pfam" id="PF03699">
    <property type="entry name" value="UPF0182"/>
    <property type="match status" value="1"/>
</dbReference>
<sequence length="166" mass="19319">MCTRNRFQRQIEDRVKTLAPFLDYDADPYTAIEHGKMYWVIDAYTSSGYYPYSESVRTGGAKNAAQTNPRNILQYVNGEQLTDQVNYVRNPVKVVVDAYNGDVSFYVFDPEDHIIRAWENTSPGMLKQRSEMEDELEKQIRYPADLILRQGLGYSKFHMTNTSVFY</sequence>
<evidence type="ECO:0000313" key="5">
    <source>
        <dbReference type="EMBL" id="TVM24472.1"/>
    </source>
</evidence>
<evidence type="ECO:0000313" key="6">
    <source>
        <dbReference type="Proteomes" id="UP000434052"/>
    </source>
</evidence>
<accession>A0A6P1ZDC6</accession>
<gene>
    <name evidence="5" type="ORF">DQK91_23375</name>
</gene>
<dbReference type="PANTHER" id="PTHR39344">
    <property type="entry name" value="UPF0182 PROTEIN SLL1060"/>
    <property type="match status" value="1"/>
</dbReference>
<protein>
    <submittedName>
        <fullName evidence="5">UPF0182 family protein</fullName>
    </submittedName>
</protein>
<feature type="non-terminal residue" evidence="5">
    <location>
        <position position="166"/>
    </location>
</feature>
<reference evidence="5 6" key="1">
    <citation type="submission" date="2018-06" db="EMBL/GenBank/DDBJ databases">
        <title>Complete genome of Desulfovibrio marinus P48SEP.</title>
        <authorList>
            <person name="Crispim J.S."/>
            <person name="Vidigal P.M.P."/>
            <person name="Silva L.C.F."/>
            <person name="Araujo L.C."/>
            <person name="Laguardia C.N."/>
            <person name="Dias R.S."/>
            <person name="Sousa M.P."/>
            <person name="Paula S.O."/>
            <person name="Silva C."/>
        </authorList>
    </citation>
    <scope>NUCLEOTIDE SEQUENCE [LARGE SCALE GENOMIC DNA]</scope>
    <source>
        <strain evidence="5 6">P48SEP</strain>
    </source>
</reference>
<keyword evidence="3" id="KW-1133">Transmembrane helix</keyword>
<evidence type="ECO:0000256" key="2">
    <source>
        <dbReference type="ARBA" id="ARBA00022692"/>
    </source>
</evidence>
<dbReference type="Proteomes" id="UP000434052">
    <property type="component" value="Unassembled WGS sequence"/>
</dbReference>
<dbReference type="InterPro" id="IPR005372">
    <property type="entry name" value="UPF0182"/>
</dbReference>
<organism evidence="5 6">
    <name type="scientific">Oceanidesulfovibrio marinus</name>
    <dbReference type="NCBI Taxonomy" id="370038"/>
    <lineage>
        <taxon>Bacteria</taxon>
        <taxon>Pseudomonadati</taxon>
        <taxon>Thermodesulfobacteriota</taxon>
        <taxon>Desulfovibrionia</taxon>
        <taxon>Desulfovibrionales</taxon>
        <taxon>Desulfovibrionaceae</taxon>
        <taxon>Oceanidesulfovibrio</taxon>
    </lineage>
</organism>
<dbReference type="PANTHER" id="PTHR39344:SF1">
    <property type="entry name" value="UPF0182 PROTEIN SLL1060"/>
    <property type="match status" value="1"/>
</dbReference>
<comment type="caution">
    <text evidence="5">The sequence shown here is derived from an EMBL/GenBank/DDBJ whole genome shotgun (WGS) entry which is preliminary data.</text>
</comment>
<keyword evidence="4" id="KW-0472">Membrane</keyword>
<evidence type="ECO:0000256" key="4">
    <source>
        <dbReference type="ARBA" id="ARBA00023136"/>
    </source>
</evidence>
<dbReference type="RefSeq" id="WP_167512708.1">
    <property type="nucleotide sequence ID" value="NZ_QMIF01000325.1"/>
</dbReference>
<name>A0A6P1ZDC6_9BACT</name>